<keyword evidence="7" id="KW-0418">Kinase</keyword>
<evidence type="ECO:0000259" key="8">
    <source>
        <dbReference type="PROSITE" id="PS51101"/>
    </source>
</evidence>
<evidence type="ECO:0000313" key="12">
    <source>
        <dbReference type="Proteomes" id="UP000503330"/>
    </source>
</evidence>
<dbReference type="EMBL" id="CP048838">
    <property type="protein sequence ID" value="QJA04266.1"/>
    <property type="molecule type" value="Genomic_DNA"/>
</dbReference>
<reference evidence="9" key="3">
    <citation type="journal article" date="2022" name="Clin. Infect. Dis.">
        <title>Association between Clostridium innocuum and antibiotic-associated diarrhea in adults and children: A cross-sectional study and comparative genomics analysis.</title>
        <authorList>
            <person name="Cherny K.E."/>
            <person name="Muscat E.B."/>
            <person name="Balaji A."/>
            <person name="Mukherjee J."/>
            <person name="Ozer E.A."/>
            <person name="Angarone M.P."/>
            <person name="Hauser A.R."/>
            <person name="Sichel J.S."/>
            <person name="Amponsah E."/>
            <person name="Kociolek L.K."/>
        </authorList>
    </citation>
    <scope>NUCLEOTIDE SEQUENCE</scope>
    <source>
        <strain evidence="9">NU1-AC-029v</strain>
    </source>
</reference>
<dbReference type="Proteomes" id="UP000503330">
    <property type="component" value="Chromosome"/>
</dbReference>
<accession>A0A174ZGB5</accession>
<dbReference type="GO" id="GO:0016301">
    <property type="term" value="F:kinase activity"/>
    <property type="evidence" value="ECO:0007669"/>
    <property type="project" value="UniProtKB-KW"/>
</dbReference>
<evidence type="ECO:0000313" key="10">
    <source>
        <dbReference type="EMBL" id="MZH57640.1"/>
    </source>
</evidence>
<keyword evidence="2" id="KW-0813">Transport</keyword>
<dbReference type="Proteomes" id="UP001203972">
    <property type="component" value="Unassembled WGS sequence"/>
</dbReference>
<protein>
    <submittedName>
        <fullName evidence="9">PTS sugar transporter subunit IIB</fullName>
    </submittedName>
    <submittedName>
        <fullName evidence="10">PTS transporter subunit IIB</fullName>
    </submittedName>
</protein>
<evidence type="ECO:0000313" key="9">
    <source>
        <dbReference type="EMBL" id="MCR0232999.1"/>
    </source>
</evidence>
<evidence type="ECO:0000256" key="3">
    <source>
        <dbReference type="ARBA" id="ARBA00022490"/>
    </source>
</evidence>
<reference evidence="11 12" key="2">
    <citation type="submission" date="2020-02" db="EMBL/GenBank/DDBJ databases">
        <authorList>
            <person name="Kociolek L.K."/>
            <person name="Ozer E.A."/>
        </authorList>
    </citation>
    <scope>NUCLEOTIDE SEQUENCE [LARGE SCALE GENOMIC DNA]</scope>
    <source>
        <strain evidence="11 12">ATCC 14501</strain>
    </source>
</reference>
<dbReference type="SUPFAM" id="SSF52728">
    <property type="entry name" value="PTS IIb component"/>
    <property type="match status" value="1"/>
</dbReference>
<evidence type="ECO:0000256" key="5">
    <source>
        <dbReference type="ARBA" id="ARBA00022679"/>
    </source>
</evidence>
<dbReference type="InterPro" id="IPR004720">
    <property type="entry name" value="PTS_IIB_sorbose-sp"/>
</dbReference>
<comment type="subcellular location">
    <subcellularLocation>
        <location evidence="1">Cytoplasm</location>
    </subcellularLocation>
</comment>
<dbReference type="EMBL" id="WWTN01000040">
    <property type="protein sequence ID" value="MZH57640.1"/>
    <property type="molecule type" value="Genomic_DNA"/>
</dbReference>
<dbReference type="GeneID" id="61927566"/>
<evidence type="ECO:0000256" key="4">
    <source>
        <dbReference type="ARBA" id="ARBA00022597"/>
    </source>
</evidence>
<dbReference type="PROSITE" id="PS51101">
    <property type="entry name" value="PTS_EIIB_TYPE_4"/>
    <property type="match status" value="1"/>
</dbReference>
<dbReference type="Gene3D" id="3.40.35.10">
    <property type="entry name" value="Phosphotransferase system, sorbose subfamily IIB component"/>
    <property type="match status" value="1"/>
</dbReference>
<gene>
    <name evidence="11" type="ORF">G4D54_18475</name>
    <name evidence="10" type="ORF">GT664_18250</name>
    <name evidence="9" type="ORF">MKC95_09505</name>
</gene>
<keyword evidence="6" id="KW-0598">Phosphotransferase system</keyword>
<dbReference type="AlphaFoldDB" id="A0A174ZGB5"/>
<dbReference type="CDD" id="cd00001">
    <property type="entry name" value="PTS_IIB_man"/>
    <property type="match status" value="1"/>
</dbReference>
<dbReference type="GO" id="GO:0009401">
    <property type="term" value="P:phosphoenolpyruvate-dependent sugar phosphotransferase system"/>
    <property type="evidence" value="ECO:0007669"/>
    <property type="project" value="UniProtKB-KW"/>
</dbReference>
<evidence type="ECO:0000313" key="11">
    <source>
        <dbReference type="EMBL" id="QJA04266.1"/>
    </source>
</evidence>
<dbReference type="GO" id="GO:0005737">
    <property type="term" value="C:cytoplasm"/>
    <property type="evidence" value="ECO:0007669"/>
    <property type="project" value="UniProtKB-SubCell"/>
</dbReference>
<dbReference type="Proteomes" id="UP000604383">
    <property type="component" value="Unassembled WGS sequence"/>
</dbReference>
<dbReference type="InterPro" id="IPR036667">
    <property type="entry name" value="PTS_IIB_sorbose-sp_sf"/>
</dbReference>
<evidence type="ECO:0000256" key="1">
    <source>
        <dbReference type="ARBA" id="ARBA00004496"/>
    </source>
</evidence>
<feature type="domain" description="PTS EIIB type-4" evidence="8">
    <location>
        <begin position="1"/>
        <end position="156"/>
    </location>
</feature>
<keyword evidence="3" id="KW-0963">Cytoplasm</keyword>
<reference evidence="10" key="1">
    <citation type="journal article" date="2019" name="Nat. Med.">
        <title>A library of human gut bacterial isolates paired with longitudinal multiomics data enables mechanistic microbiome research.</title>
        <authorList>
            <person name="Poyet M."/>
            <person name="Groussin M."/>
            <person name="Gibbons S.M."/>
            <person name="Avila-Pacheco J."/>
            <person name="Jiang X."/>
            <person name="Kearney S.M."/>
            <person name="Perrotta A.R."/>
            <person name="Berdy B."/>
            <person name="Zhao S."/>
            <person name="Lieberman T.D."/>
            <person name="Swanson P.K."/>
            <person name="Smith M."/>
            <person name="Roesemann S."/>
            <person name="Alexander J.E."/>
            <person name="Rich S.A."/>
            <person name="Livny J."/>
            <person name="Vlamakis H."/>
            <person name="Clish C."/>
            <person name="Bullock K."/>
            <person name="Deik A."/>
            <person name="Scott J."/>
            <person name="Pierce K.A."/>
            <person name="Xavier R.J."/>
            <person name="Alm E.J."/>
        </authorList>
    </citation>
    <scope>NUCLEOTIDE SEQUENCE</scope>
    <source>
        <strain evidence="10">BIOML-A12</strain>
    </source>
</reference>
<dbReference type="GO" id="GO:0008982">
    <property type="term" value="F:protein-N(PI)-phosphohistidine-sugar phosphotransferase activity"/>
    <property type="evidence" value="ECO:0007669"/>
    <property type="project" value="InterPro"/>
</dbReference>
<evidence type="ECO:0000256" key="7">
    <source>
        <dbReference type="ARBA" id="ARBA00022777"/>
    </source>
</evidence>
<sequence>MIVLVRVDHRLLHGQVVFTWTKSISTDCILIASDAVVKDELRMTALRLSKPNGVKLVMKSIDDSIKALNAGVTDKYNLMILCENIEDVSRLAFGYDKITSINLGGIKNEAGKRQISKALSVNDEEIELLKKLNDKGIELEVRMVPDDSKQDVMTLI</sequence>
<dbReference type="EMBL" id="JAKTMA010000014">
    <property type="protein sequence ID" value="MCR0232999.1"/>
    <property type="molecule type" value="Genomic_DNA"/>
</dbReference>
<organism evidence="9 13">
    <name type="scientific">Clostridium innocuum</name>
    <dbReference type="NCBI Taxonomy" id="1522"/>
    <lineage>
        <taxon>Bacteria</taxon>
        <taxon>Bacillati</taxon>
        <taxon>Bacillota</taxon>
        <taxon>Clostridia</taxon>
        <taxon>Eubacteriales</taxon>
        <taxon>Clostridiaceae</taxon>
        <taxon>Clostridium</taxon>
    </lineage>
</organism>
<name>A0A174ZGB5_CLOIN</name>
<keyword evidence="5" id="KW-0808">Transferase</keyword>
<evidence type="ECO:0000313" key="13">
    <source>
        <dbReference type="Proteomes" id="UP001203972"/>
    </source>
</evidence>
<evidence type="ECO:0000256" key="2">
    <source>
        <dbReference type="ARBA" id="ARBA00022448"/>
    </source>
</evidence>
<evidence type="ECO:0000256" key="6">
    <source>
        <dbReference type="ARBA" id="ARBA00022683"/>
    </source>
</evidence>
<dbReference type="RefSeq" id="WP_002607783.1">
    <property type="nucleotide sequence ID" value="NZ_AP025565.1"/>
</dbReference>
<proteinExistence type="predicted"/>
<dbReference type="Pfam" id="PF03830">
    <property type="entry name" value="PTSIIB_sorb"/>
    <property type="match status" value="1"/>
</dbReference>
<keyword evidence="4 9" id="KW-0762">Sugar transport</keyword>